<organism evidence="1 2">
    <name type="scientific">Roseococcus pinisoli</name>
    <dbReference type="NCBI Taxonomy" id="2835040"/>
    <lineage>
        <taxon>Bacteria</taxon>
        <taxon>Pseudomonadati</taxon>
        <taxon>Pseudomonadota</taxon>
        <taxon>Alphaproteobacteria</taxon>
        <taxon>Acetobacterales</taxon>
        <taxon>Roseomonadaceae</taxon>
        <taxon>Roseococcus</taxon>
    </lineage>
</organism>
<name>A0ABS5QJ66_9PROT</name>
<comment type="caution">
    <text evidence="1">The sequence shown here is derived from an EMBL/GenBank/DDBJ whole genome shotgun (WGS) entry which is preliminary data.</text>
</comment>
<protein>
    <submittedName>
        <fullName evidence="1">Uncharacterized protein</fullName>
    </submittedName>
</protein>
<proteinExistence type="predicted"/>
<keyword evidence="2" id="KW-1185">Reference proteome</keyword>
<evidence type="ECO:0000313" key="1">
    <source>
        <dbReference type="EMBL" id="MBS7813617.1"/>
    </source>
</evidence>
<dbReference type="EMBL" id="JAHCDA010000005">
    <property type="protein sequence ID" value="MBS7813617.1"/>
    <property type="molecule type" value="Genomic_DNA"/>
</dbReference>
<evidence type="ECO:0000313" key="2">
    <source>
        <dbReference type="Proteomes" id="UP000766336"/>
    </source>
</evidence>
<gene>
    <name evidence="1" type="ORF">KHU32_21935</name>
</gene>
<accession>A0ABS5QJ66</accession>
<dbReference type="Proteomes" id="UP000766336">
    <property type="component" value="Unassembled WGS sequence"/>
</dbReference>
<dbReference type="RefSeq" id="WP_213672311.1">
    <property type="nucleotide sequence ID" value="NZ_JAHCDA010000005.1"/>
</dbReference>
<reference evidence="1 2" key="1">
    <citation type="submission" date="2021-05" db="EMBL/GenBank/DDBJ databases">
        <title>Roseococcus sp. XZZS9, whole genome shotgun sequencing project.</title>
        <authorList>
            <person name="Zhao G."/>
            <person name="Shen L."/>
        </authorList>
    </citation>
    <scope>NUCLEOTIDE SEQUENCE [LARGE SCALE GENOMIC DNA]</scope>
    <source>
        <strain evidence="1 2">XZZS9</strain>
    </source>
</reference>
<sequence length="176" mass="18890">MDKLSPIIVRLGDPSQLFEAAGPSPFGEAGPSPDAERFFLREAKARKGQARLGIVLELPPGQTPPGLAERLRSAFTAAAGAERLAIQDLFRTGRRVLAIGLSVLAGCLLLAAQSEDLLGHGISANLLRESAVIFGWVAIWRPAEIFLYDWLPLRSRLAALRRLADAEIECRAAPAG</sequence>